<feature type="domain" description="O-methyltransferase dimerisation" evidence="5">
    <location>
        <begin position="225"/>
        <end position="301"/>
    </location>
</feature>
<keyword evidence="1" id="KW-0489">Methyltransferase</keyword>
<dbReference type="Gene3D" id="3.40.50.150">
    <property type="entry name" value="Vaccinia Virus protein VP39"/>
    <property type="match status" value="1"/>
</dbReference>
<dbReference type="SUPFAM" id="SSF53335">
    <property type="entry name" value="S-adenosyl-L-methionine-dependent methyltransferases"/>
    <property type="match status" value="1"/>
</dbReference>
<dbReference type="InterPro" id="IPR001077">
    <property type="entry name" value="COMT_C"/>
</dbReference>
<sequence length="543" mass="59409">MLAENDVDKLRRLADRVRDHTTAEVLTDLLGPDADAEAVRALADACEFDHAATLVFPSEDGQVTALLERIGATPTASLPSVVVRERLARRYGRPQAELDVTIQHARVGTRGLEIFCLSQEQAEPAMMRREAREDNEHHLALRLTHPHQHRLRVLCNTLLHRLGCRPDGGGYNPHEDQRAGGRTVFYFTTPGGSRLELFCAGRFAELLNRHLHGEQVVDAPHALLTLLTGHWAARAVHLAAKWRIADLLTPSPRTADEVAGALAADPWAVARLLRYLAGLGVLAEGEAETYSLTPVGELLHADNPFHDLASLYGEEFYAAWQNLGHAVRTGQTAFGATFGAEHFDYFAEQPEASRSFDRAMSAVSGLVADHLATGYDFPAGATVADIGGGDGTLLRAVLRAHPEVRGVLVDREHVTSVVVEEPRLSAHAGDFFTEIPSGHQVYLLSRVLHDWSDEDCLRILEVCRAACPPEAVLLVVERLLPEDGSRSLAQPWDMQMMAITGGRERTGTEYAGLLGKAGFTVRETRDLPVDLRLLVCAPGRGDR</sequence>
<evidence type="ECO:0000313" key="6">
    <source>
        <dbReference type="EMBL" id="MBP2472240.1"/>
    </source>
</evidence>
<dbReference type="InterPro" id="IPR036390">
    <property type="entry name" value="WH_DNA-bd_sf"/>
</dbReference>
<dbReference type="Pfam" id="PF00891">
    <property type="entry name" value="Methyltransf_2"/>
    <property type="match status" value="1"/>
</dbReference>
<dbReference type="PANTHER" id="PTHR43712:SF2">
    <property type="entry name" value="O-METHYLTRANSFERASE CICE"/>
    <property type="match status" value="1"/>
</dbReference>
<keyword evidence="7" id="KW-1185">Reference proteome</keyword>
<dbReference type="InterPro" id="IPR036388">
    <property type="entry name" value="WH-like_DNA-bd_sf"/>
</dbReference>
<reference evidence="6 7" key="1">
    <citation type="submission" date="2021-03" db="EMBL/GenBank/DDBJ databases">
        <title>Sequencing the genomes of 1000 actinobacteria strains.</title>
        <authorList>
            <person name="Klenk H.-P."/>
        </authorList>
    </citation>
    <scope>NUCLEOTIDE SEQUENCE [LARGE SCALE GENOMIC DNA]</scope>
    <source>
        <strain evidence="6 7">DSM 44580</strain>
    </source>
</reference>
<dbReference type="Gene3D" id="1.10.10.10">
    <property type="entry name" value="Winged helix-like DNA-binding domain superfamily/Winged helix DNA-binding domain"/>
    <property type="match status" value="1"/>
</dbReference>
<evidence type="ECO:0000256" key="1">
    <source>
        <dbReference type="ARBA" id="ARBA00022603"/>
    </source>
</evidence>
<dbReference type="EMBL" id="JAGIOO010000001">
    <property type="protein sequence ID" value="MBP2472240.1"/>
    <property type="molecule type" value="Genomic_DNA"/>
</dbReference>
<evidence type="ECO:0000259" key="4">
    <source>
        <dbReference type="Pfam" id="PF00891"/>
    </source>
</evidence>
<accession>A0ABS5A941</accession>
<dbReference type="InterPro" id="IPR029063">
    <property type="entry name" value="SAM-dependent_MTases_sf"/>
</dbReference>
<dbReference type="InterPro" id="IPR016461">
    <property type="entry name" value="COMT-like"/>
</dbReference>
<dbReference type="Pfam" id="PF08100">
    <property type="entry name" value="Dimerisation"/>
    <property type="match status" value="1"/>
</dbReference>
<protein>
    <recommendedName>
        <fullName evidence="8">Methyltransferase</fullName>
    </recommendedName>
</protein>
<dbReference type="Proteomes" id="UP001519363">
    <property type="component" value="Unassembled WGS sequence"/>
</dbReference>
<evidence type="ECO:0000256" key="3">
    <source>
        <dbReference type="ARBA" id="ARBA00022691"/>
    </source>
</evidence>
<keyword evidence="2" id="KW-0808">Transferase</keyword>
<dbReference type="PROSITE" id="PS51683">
    <property type="entry name" value="SAM_OMT_II"/>
    <property type="match status" value="1"/>
</dbReference>
<keyword evidence="3" id="KW-0949">S-adenosyl-L-methionine</keyword>
<evidence type="ECO:0008006" key="8">
    <source>
        <dbReference type="Google" id="ProtNLM"/>
    </source>
</evidence>
<organism evidence="6 7">
    <name type="scientific">Crossiella equi</name>
    <dbReference type="NCBI Taxonomy" id="130796"/>
    <lineage>
        <taxon>Bacteria</taxon>
        <taxon>Bacillati</taxon>
        <taxon>Actinomycetota</taxon>
        <taxon>Actinomycetes</taxon>
        <taxon>Pseudonocardiales</taxon>
        <taxon>Pseudonocardiaceae</taxon>
        <taxon>Crossiella</taxon>
    </lineage>
</organism>
<comment type="caution">
    <text evidence="6">The sequence shown here is derived from an EMBL/GenBank/DDBJ whole genome shotgun (WGS) entry which is preliminary data.</text>
</comment>
<evidence type="ECO:0000256" key="2">
    <source>
        <dbReference type="ARBA" id="ARBA00022679"/>
    </source>
</evidence>
<proteinExistence type="predicted"/>
<feature type="domain" description="O-methyltransferase C-terminal" evidence="4">
    <location>
        <begin position="320"/>
        <end position="519"/>
    </location>
</feature>
<dbReference type="PANTHER" id="PTHR43712">
    <property type="entry name" value="PUTATIVE (AFU_ORTHOLOGUE AFUA_4G14580)-RELATED"/>
    <property type="match status" value="1"/>
</dbReference>
<evidence type="ECO:0000259" key="5">
    <source>
        <dbReference type="Pfam" id="PF08100"/>
    </source>
</evidence>
<name>A0ABS5A941_9PSEU</name>
<gene>
    <name evidence="6" type="ORF">JOF53_001112</name>
</gene>
<dbReference type="InterPro" id="IPR012967">
    <property type="entry name" value="COMT_dimerisation"/>
</dbReference>
<dbReference type="SUPFAM" id="SSF46785">
    <property type="entry name" value="Winged helix' DNA-binding domain"/>
    <property type="match status" value="1"/>
</dbReference>
<dbReference type="RefSeq" id="WP_086785782.1">
    <property type="nucleotide sequence ID" value="NZ_JAGIOO010000001.1"/>
</dbReference>
<evidence type="ECO:0000313" key="7">
    <source>
        <dbReference type="Proteomes" id="UP001519363"/>
    </source>
</evidence>